<keyword evidence="9" id="KW-1185">Reference proteome</keyword>
<evidence type="ECO:0000256" key="2">
    <source>
        <dbReference type="ARBA" id="ARBA00022643"/>
    </source>
</evidence>
<gene>
    <name evidence="6" type="primary">azoR</name>
    <name evidence="8" type="ORF">C8J48_2651</name>
</gene>
<dbReference type="PANTHER" id="PTHR43741:SF7">
    <property type="entry name" value="FMN-DEPENDENT NADH:QUINONE OXIDOREDUCTASE"/>
    <property type="match status" value="1"/>
</dbReference>
<evidence type="ECO:0000256" key="3">
    <source>
        <dbReference type="ARBA" id="ARBA00023002"/>
    </source>
</evidence>
<keyword evidence="1 6" id="KW-0285">Flavoprotein</keyword>
<dbReference type="Proteomes" id="UP000241639">
    <property type="component" value="Unassembled WGS sequence"/>
</dbReference>
<keyword evidence="3 6" id="KW-0560">Oxidoreductase</keyword>
<dbReference type="GO" id="GO:0016655">
    <property type="term" value="F:oxidoreductase activity, acting on NAD(P)H, quinone or similar compound as acceptor"/>
    <property type="evidence" value="ECO:0007669"/>
    <property type="project" value="InterPro"/>
</dbReference>
<comment type="similarity">
    <text evidence="6">Belongs to the azoreductase type 1 family.</text>
</comment>
<dbReference type="OrthoDB" id="9805013at2"/>
<comment type="subunit">
    <text evidence="6">Homodimer.</text>
</comment>
<organism evidence="8 9">
    <name type="scientific">Desmospora activa DSM 45169</name>
    <dbReference type="NCBI Taxonomy" id="1121389"/>
    <lineage>
        <taxon>Bacteria</taxon>
        <taxon>Bacillati</taxon>
        <taxon>Bacillota</taxon>
        <taxon>Bacilli</taxon>
        <taxon>Bacillales</taxon>
        <taxon>Thermoactinomycetaceae</taxon>
        <taxon>Desmospora</taxon>
    </lineage>
</organism>
<comment type="catalytic activity">
    <reaction evidence="5">
        <text>N,N-dimethyl-1,4-phenylenediamine + anthranilate + 2 NAD(+) = 2-(4-dimethylaminophenyl)diazenylbenzoate + 2 NADH + 2 H(+)</text>
        <dbReference type="Rhea" id="RHEA:55872"/>
        <dbReference type="ChEBI" id="CHEBI:15378"/>
        <dbReference type="ChEBI" id="CHEBI:15783"/>
        <dbReference type="ChEBI" id="CHEBI:16567"/>
        <dbReference type="ChEBI" id="CHEBI:57540"/>
        <dbReference type="ChEBI" id="CHEBI:57945"/>
        <dbReference type="ChEBI" id="CHEBI:71579"/>
        <dbReference type="EC" id="1.7.1.17"/>
    </reaction>
    <physiologicalReaction direction="right-to-left" evidence="5">
        <dbReference type="Rhea" id="RHEA:55874"/>
    </physiologicalReaction>
</comment>
<dbReference type="GO" id="GO:0009055">
    <property type="term" value="F:electron transfer activity"/>
    <property type="evidence" value="ECO:0007669"/>
    <property type="project" value="UniProtKB-UniRule"/>
</dbReference>
<evidence type="ECO:0000313" key="8">
    <source>
        <dbReference type="EMBL" id="PTM60012.1"/>
    </source>
</evidence>
<keyword evidence="2 6" id="KW-0288">FMN</keyword>
<dbReference type="EC" id="1.7.1.17" evidence="6"/>
<dbReference type="InterPro" id="IPR023048">
    <property type="entry name" value="NADH:quinone_OxRdtase_FMN_depd"/>
</dbReference>
<comment type="caution">
    <text evidence="6">Lacks conserved residue(s) required for the propagation of feature annotation.</text>
</comment>
<accession>A0A2T4ZDR9</accession>
<dbReference type="Gene3D" id="3.40.50.360">
    <property type="match status" value="1"/>
</dbReference>
<keyword evidence="4 6" id="KW-0520">NAD</keyword>
<reference evidence="8 9" key="1">
    <citation type="submission" date="2018-04" db="EMBL/GenBank/DDBJ databases">
        <title>Genomic Encyclopedia of Archaeal and Bacterial Type Strains, Phase II (KMG-II): from individual species to whole genera.</title>
        <authorList>
            <person name="Goeker M."/>
        </authorList>
    </citation>
    <scope>NUCLEOTIDE SEQUENCE [LARGE SCALE GENOMIC DNA]</scope>
    <source>
        <strain evidence="8 9">DSM 45169</strain>
    </source>
</reference>
<sequence length="218" mass="23654">MSKVLYVTANPKAVEDSFGLKTGQAFLDAYKEANPQDEIIHLDLYKEEIPLIDADVLSGWGKLGAGQSFDALTPDESKKVARLGELVDQFVAADRYVFVSPLWNFGVPPQLKAYIDAVAVGGKTFRYTEAGPEGLLKGKKAVHIHATGGVYSEAPMDAMDFSNPYLVAVLGFFGITDVETVRVEGMNQFPDRVDAILAEAKEKARETAKTFASDTVTA</sequence>
<dbReference type="RefSeq" id="WP_107727447.1">
    <property type="nucleotide sequence ID" value="NZ_PZZP01000001.1"/>
</dbReference>
<dbReference type="SUPFAM" id="SSF52218">
    <property type="entry name" value="Flavoproteins"/>
    <property type="match status" value="1"/>
</dbReference>
<dbReference type="EC" id="1.6.5.-" evidence="6"/>
<evidence type="ECO:0000256" key="4">
    <source>
        <dbReference type="ARBA" id="ARBA00023027"/>
    </source>
</evidence>
<comment type="function">
    <text evidence="6">Also exhibits azoreductase activity. Catalyzes the reductive cleavage of the azo bond in aromatic azo compounds to the corresponding amines.</text>
</comment>
<dbReference type="EMBL" id="PZZP01000001">
    <property type="protein sequence ID" value="PTM60012.1"/>
    <property type="molecule type" value="Genomic_DNA"/>
</dbReference>
<evidence type="ECO:0000256" key="5">
    <source>
        <dbReference type="ARBA" id="ARBA00048542"/>
    </source>
</evidence>
<comment type="cofactor">
    <cofactor evidence="6">
        <name>FMN</name>
        <dbReference type="ChEBI" id="CHEBI:58210"/>
    </cofactor>
    <text evidence="6">Binds 1 FMN per subunit.</text>
</comment>
<comment type="caution">
    <text evidence="8">The sequence shown here is derived from an EMBL/GenBank/DDBJ whole genome shotgun (WGS) entry which is preliminary data.</text>
</comment>
<dbReference type="NCBIfam" id="NF010075">
    <property type="entry name" value="PRK13556.1"/>
    <property type="match status" value="1"/>
</dbReference>
<name>A0A2T4ZDR9_9BACL</name>
<feature type="domain" description="Flavodoxin-like fold" evidence="7">
    <location>
        <begin position="2"/>
        <end position="206"/>
    </location>
</feature>
<evidence type="ECO:0000256" key="1">
    <source>
        <dbReference type="ARBA" id="ARBA00022630"/>
    </source>
</evidence>
<dbReference type="PANTHER" id="PTHR43741">
    <property type="entry name" value="FMN-DEPENDENT NADH-AZOREDUCTASE 1"/>
    <property type="match status" value="1"/>
</dbReference>
<evidence type="ECO:0000313" key="9">
    <source>
        <dbReference type="Proteomes" id="UP000241639"/>
    </source>
</evidence>
<proteinExistence type="inferred from homology"/>
<dbReference type="AlphaFoldDB" id="A0A2T4ZDR9"/>
<evidence type="ECO:0000256" key="6">
    <source>
        <dbReference type="HAMAP-Rule" id="MF_01216"/>
    </source>
</evidence>
<dbReference type="InterPro" id="IPR029039">
    <property type="entry name" value="Flavoprotein-like_sf"/>
</dbReference>
<dbReference type="GO" id="GO:0016652">
    <property type="term" value="F:oxidoreductase activity, acting on NAD(P)H as acceptor"/>
    <property type="evidence" value="ECO:0007669"/>
    <property type="project" value="UniProtKB-UniRule"/>
</dbReference>
<protein>
    <recommendedName>
        <fullName evidence="6">FMN dependent NADH:quinone oxidoreductase</fullName>
        <ecNumber evidence="6">1.6.5.-</ecNumber>
    </recommendedName>
    <alternativeName>
        <fullName evidence="6">Azo-dye reductase</fullName>
    </alternativeName>
    <alternativeName>
        <fullName evidence="6">FMN-dependent NADH-azo compound oxidoreductase</fullName>
    </alternativeName>
    <alternativeName>
        <fullName evidence="6">FMN-dependent NADH-azoreductase</fullName>
        <ecNumber evidence="6">1.7.1.17</ecNumber>
    </alternativeName>
</protein>
<dbReference type="Pfam" id="PF02525">
    <property type="entry name" value="Flavodoxin_2"/>
    <property type="match status" value="1"/>
</dbReference>
<evidence type="ECO:0000259" key="7">
    <source>
        <dbReference type="Pfam" id="PF02525"/>
    </source>
</evidence>
<dbReference type="GO" id="GO:0010181">
    <property type="term" value="F:FMN binding"/>
    <property type="evidence" value="ECO:0007669"/>
    <property type="project" value="UniProtKB-UniRule"/>
</dbReference>
<dbReference type="InterPro" id="IPR003680">
    <property type="entry name" value="Flavodoxin_fold"/>
</dbReference>
<comment type="function">
    <text evidence="6">Quinone reductase that provides resistance to thiol-specific stress caused by electrophilic quinones.</text>
</comment>
<dbReference type="HAMAP" id="MF_01216">
    <property type="entry name" value="Azoreductase_type1"/>
    <property type="match status" value="1"/>
</dbReference>
<dbReference type="InterPro" id="IPR050104">
    <property type="entry name" value="FMN-dep_NADH:Q_OxRdtase_AzoR1"/>
</dbReference>
<comment type="catalytic activity">
    <reaction evidence="6">
        <text>2 a quinone + NADH + H(+) = 2 a 1,4-benzosemiquinone + NAD(+)</text>
        <dbReference type="Rhea" id="RHEA:65952"/>
        <dbReference type="ChEBI" id="CHEBI:15378"/>
        <dbReference type="ChEBI" id="CHEBI:57540"/>
        <dbReference type="ChEBI" id="CHEBI:57945"/>
        <dbReference type="ChEBI" id="CHEBI:132124"/>
        <dbReference type="ChEBI" id="CHEBI:134225"/>
    </reaction>
</comment>